<comment type="caution">
    <text evidence="10">The sequence shown here is derived from an EMBL/GenBank/DDBJ whole genome shotgun (WGS) entry which is preliminary data.</text>
</comment>
<evidence type="ECO:0000256" key="4">
    <source>
        <dbReference type="ARBA" id="ARBA00023287"/>
    </source>
</evidence>
<keyword evidence="11" id="KW-1185">Reference proteome</keyword>
<accession>A0A6I2MBU1</accession>
<evidence type="ECO:0000256" key="3">
    <source>
        <dbReference type="ARBA" id="ARBA00023044"/>
    </source>
</evidence>
<evidence type="ECO:0000256" key="2">
    <source>
        <dbReference type="ARBA" id="ARBA00022525"/>
    </source>
</evidence>
<reference evidence="10 11" key="1">
    <citation type="submission" date="2019-11" db="EMBL/GenBank/DDBJ databases">
        <title>Bacillus idriensis genome.</title>
        <authorList>
            <person name="Konopka E.N."/>
            <person name="Newman J.D."/>
        </authorList>
    </citation>
    <scope>NUCLEOTIDE SEQUENCE [LARGE SCALE GENOMIC DNA]</scope>
    <source>
        <strain evidence="10 11">DSM 19097</strain>
    </source>
</reference>
<name>A0A6I2MBU1_9BACI</name>
<evidence type="ECO:0000313" key="10">
    <source>
        <dbReference type="EMBL" id="MRX54752.1"/>
    </source>
</evidence>
<comment type="subcellular location">
    <subcellularLocation>
        <location evidence="1">Secreted</location>
    </subcellularLocation>
</comment>
<proteinExistence type="predicted"/>
<evidence type="ECO:0000256" key="7">
    <source>
        <dbReference type="ARBA" id="ARBA00029483"/>
    </source>
</evidence>
<keyword evidence="2" id="KW-0964">Secreted</keyword>
<dbReference type="RefSeq" id="WP_083328172.1">
    <property type="nucleotide sequence ID" value="NZ_CAJGAA010000002.1"/>
</dbReference>
<sequence length="53" mass="5837">MQEIVNFLVENPEVIEKVASGEASLLGVKNVDEVLGLVEGLLSTARTTNLFWY</sequence>
<dbReference type="Pfam" id="PF05952">
    <property type="entry name" value="ComX"/>
    <property type="match status" value="1"/>
</dbReference>
<gene>
    <name evidence="10" type="primary">comX</name>
    <name evidence="10" type="ORF">GJU41_12285</name>
</gene>
<comment type="subunit">
    <text evidence="7">Interacts directly with the sensor histidine kinase ComP and stimulates its activity.</text>
</comment>
<evidence type="ECO:0000256" key="5">
    <source>
        <dbReference type="ARBA" id="ARBA00023288"/>
    </source>
</evidence>
<dbReference type="Proteomes" id="UP000441585">
    <property type="component" value="Unassembled WGS sequence"/>
</dbReference>
<evidence type="ECO:0000256" key="9">
    <source>
        <dbReference type="ARBA" id="ARBA00030321"/>
    </source>
</evidence>
<dbReference type="GO" id="GO:0030420">
    <property type="term" value="P:establishment of competence for transformation"/>
    <property type="evidence" value="ECO:0007669"/>
    <property type="project" value="UniProtKB-KW"/>
</dbReference>
<keyword evidence="4" id="KW-0178">Competence</keyword>
<dbReference type="GO" id="GO:0005186">
    <property type="term" value="F:pheromone activity"/>
    <property type="evidence" value="ECO:0007669"/>
    <property type="project" value="UniProtKB-KW"/>
</dbReference>
<protein>
    <recommendedName>
        <fullName evidence="8">ComX pheromone</fullName>
    </recommendedName>
    <alternativeName>
        <fullName evidence="9">Competence pheromone</fullName>
    </alternativeName>
</protein>
<evidence type="ECO:0000256" key="1">
    <source>
        <dbReference type="ARBA" id="ARBA00004613"/>
    </source>
</evidence>
<keyword evidence="5" id="KW-0449">Lipoprotein</keyword>
<organism evidence="10 11">
    <name type="scientific">Metabacillus idriensis</name>
    <dbReference type="NCBI Taxonomy" id="324768"/>
    <lineage>
        <taxon>Bacteria</taxon>
        <taxon>Bacillati</taxon>
        <taxon>Bacillota</taxon>
        <taxon>Bacilli</taxon>
        <taxon>Bacillales</taxon>
        <taxon>Bacillaceae</taxon>
        <taxon>Metabacillus</taxon>
    </lineage>
</organism>
<dbReference type="AlphaFoldDB" id="A0A6I2MBU1"/>
<evidence type="ECO:0000313" key="11">
    <source>
        <dbReference type="Proteomes" id="UP000441585"/>
    </source>
</evidence>
<evidence type="ECO:0000256" key="8">
    <source>
        <dbReference type="ARBA" id="ARBA00029545"/>
    </source>
</evidence>
<dbReference type="GO" id="GO:0005576">
    <property type="term" value="C:extracellular region"/>
    <property type="evidence" value="ECO:0007669"/>
    <property type="project" value="UniProtKB-SubCell"/>
</dbReference>
<evidence type="ECO:0000256" key="6">
    <source>
        <dbReference type="ARBA" id="ARBA00023289"/>
    </source>
</evidence>
<keyword evidence="3" id="KW-0588">Pheromone</keyword>
<dbReference type="EMBL" id="WKKF01000002">
    <property type="protein sequence ID" value="MRX54752.1"/>
    <property type="molecule type" value="Genomic_DNA"/>
</dbReference>
<dbReference type="InterPro" id="IPR009233">
    <property type="entry name" value="Competence_ComX_Bacillus"/>
</dbReference>
<keyword evidence="6" id="KW-0636">Prenylation</keyword>